<evidence type="ECO:0000256" key="2">
    <source>
        <dbReference type="SAM" id="MobiDB-lite"/>
    </source>
</evidence>
<feature type="compositionally biased region" description="Pro residues" evidence="2">
    <location>
        <begin position="347"/>
        <end position="365"/>
    </location>
</feature>
<dbReference type="SUPFAM" id="SSF110997">
    <property type="entry name" value="Sporulation related repeat"/>
    <property type="match status" value="1"/>
</dbReference>
<accession>A0ABX7K8B3</accession>
<feature type="compositionally biased region" description="Pro residues" evidence="2">
    <location>
        <begin position="504"/>
        <end position="523"/>
    </location>
</feature>
<dbReference type="RefSeq" id="WP_205440739.1">
    <property type="nucleotide sequence ID" value="NZ_CP061510.1"/>
</dbReference>
<feature type="compositionally biased region" description="Basic and acidic residues" evidence="2">
    <location>
        <begin position="319"/>
        <end position="331"/>
    </location>
</feature>
<evidence type="ECO:0000259" key="4">
    <source>
        <dbReference type="PROSITE" id="PS51724"/>
    </source>
</evidence>
<reference evidence="5 6" key="1">
    <citation type="submission" date="2020-09" db="EMBL/GenBank/DDBJ databases">
        <title>Complete genome sequence of altererythrobacter flavus SS-21NJ, isolated from Dongying oil sludge in Shandong province.</title>
        <authorList>
            <person name="Sun S."/>
            <person name="Zhang Z."/>
        </authorList>
    </citation>
    <scope>NUCLEOTIDE SEQUENCE [LARGE SCALE GENOMIC DNA]</scope>
    <source>
        <strain evidence="5 6">SS-21NJ</strain>
    </source>
</reference>
<feature type="chain" id="PRO_5045501918" evidence="3">
    <location>
        <begin position="32"/>
        <end position="610"/>
    </location>
</feature>
<feature type="domain" description="SPOR" evidence="4">
    <location>
        <begin position="520"/>
        <end position="600"/>
    </location>
</feature>
<dbReference type="PROSITE" id="PS51724">
    <property type="entry name" value="SPOR"/>
    <property type="match status" value="1"/>
</dbReference>
<keyword evidence="1" id="KW-0802">TPR repeat</keyword>
<dbReference type="InterPro" id="IPR036680">
    <property type="entry name" value="SPOR-like_sf"/>
</dbReference>
<keyword evidence="3" id="KW-0732">Signal</keyword>
<dbReference type="Pfam" id="PF05036">
    <property type="entry name" value="SPOR"/>
    <property type="match status" value="1"/>
</dbReference>
<dbReference type="Proteomes" id="UP000663637">
    <property type="component" value="Chromosome"/>
</dbReference>
<dbReference type="InterPro" id="IPR007730">
    <property type="entry name" value="SPOR-like_dom"/>
</dbReference>
<evidence type="ECO:0000256" key="1">
    <source>
        <dbReference type="PROSITE-ProRule" id="PRU00339"/>
    </source>
</evidence>
<feature type="compositionally biased region" description="Polar residues" evidence="2">
    <location>
        <begin position="392"/>
        <end position="412"/>
    </location>
</feature>
<sequence>MVQRRKPAFARVSASMAALLPLALASAPAAAQSHAVVQPLPPAATGDLTDALARLARNGSDFNALIDAGNASLELDDIDAAVGFFGRADELRPGDARVKAGLATAALRSDRPLDAITQFDQAVSAGVDPVSVASDRGLAYDLVGDNASAQAQYRLALSRRADDDTIRRLALSLAISGDKDGFEKTLLPLLQKRDFGAYRVRAMGLAILGRKDEATSIAEAVMPRDLAAQMLPYLDYMPRLTRAQQAAAANLGKFPRAAQIGRDDPRFAQYSPPASQPKVASAGSVDSRLTPTGQPLGPRSKTDQPASKAVQPSKPTPAEARRLAREQDRGIRRSRPSLEGATMKRAAPPPPPPPPASTPPSPTPASTPQASGSVELPPVSGNPKPGFDLATVASQPASQLDNVRQAQAQTPSRAPVTITPAPRNATPVSDAPAVQPFTASTPPPAPSPPLALPQESRPIVQPTPPPPPPSVADAFAELTLPQAPSQAATGAVDITAIKIKRELPPPPPPPPAPPPPPPPPPEPSRIWVQVATGKDLKALAFDWRRFGKQAPKVLAKRDAFTVEWGQSRRLVTGPFASNKEADAAIADLKALGIDSFRFTSEKGEKVSPLK</sequence>
<dbReference type="InterPro" id="IPR011990">
    <property type="entry name" value="TPR-like_helical_dom_sf"/>
</dbReference>
<dbReference type="PROSITE" id="PS50005">
    <property type="entry name" value="TPR"/>
    <property type="match status" value="1"/>
</dbReference>
<organism evidence="5 6">
    <name type="scientific">Tsuneonella flava</name>
    <dbReference type="NCBI Taxonomy" id="2055955"/>
    <lineage>
        <taxon>Bacteria</taxon>
        <taxon>Pseudomonadati</taxon>
        <taxon>Pseudomonadota</taxon>
        <taxon>Alphaproteobacteria</taxon>
        <taxon>Sphingomonadales</taxon>
        <taxon>Erythrobacteraceae</taxon>
        <taxon>Tsuneonella</taxon>
    </lineage>
</organism>
<feature type="region of interest" description="Disordered" evidence="2">
    <location>
        <begin position="264"/>
        <end position="526"/>
    </location>
</feature>
<feature type="compositionally biased region" description="Pro residues" evidence="2">
    <location>
        <begin position="461"/>
        <end position="470"/>
    </location>
</feature>
<dbReference type="Gene3D" id="1.25.40.10">
    <property type="entry name" value="Tetratricopeptide repeat domain"/>
    <property type="match status" value="1"/>
</dbReference>
<feature type="repeat" description="TPR" evidence="1">
    <location>
        <begin position="62"/>
        <end position="95"/>
    </location>
</feature>
<proteinExistence type="predicted"/>
<feature type="compositionally biased region" description="Pro residues" evidence="2">
    <location>
        <begin position="441"/>
        <end position="451"/>
    </location>
</feature>
<dbReference type="InterPro" id="IPR019734">
    <property type="entry name" value="TPR_rpt"/>
</dbReference>
<feature type="signal peptide" evidence="3">
    <location>
        <begin position="1"/>
        <end position="31"/>
    </location>
</feature>
<evidence type="ECO:0000313" key="5">
    <source>
        <dbReference type="EMBL" id="QSB43321.1"/>
    </source>
</evidence>
<keyword evidence="6" id="KW-1185">Reference proteome</keyword>
<gene>
    <name evidence="5" type="ORF">IDJ81_07800</name>
</gene>
<evidence type="ECO:0000313" key="6">
    <source>
        <dbReference type="Proteomes" id="UP000663637"/>
    </source>
</evidence>
<dbReference type="EMBL" id="CP061510">
    <property type="protein sequence ID" value="QSB43321.1"/>
    <property type="molecule type" value="Genomic_DNA"/>
</dbReference>
<evidence type="ECO:0000256" key="3">
    <source>
        <dbReference type="SAM" id="SignalP"/>
    </source>
</evidence>
<name>A0ABX7K8B3_9SPHN</name>
<protein>
    <submittedName>
        <fullName evidence="5">SPOR domain-containing protein</fullName>
    </submittedName>
</protein>
<dbReference type="SUPFAM" id="SSF48452">
    <property type="entry name" value="TPR-like"/>
    <property type="match status" value="1"/>
</dbReference>
<dbReference type="PRINTS" id="PR01217">
    <property type="entry name" value="PRICHEXTENSN"/>
</dbReference>